<keyword evidence="7" id="KW-0966">Cell projection</keyword>
<dbReference type="SUPFAM" id="SSF101116">
    <property type="entry name" value="Flagellar export chaperone FliS"/>
    <property type="match status" value="1"/>
</dbReference>
<comment type="similarity">
    <text evidence="2 6">Belongs to the FliS family.</text>
</comment>
<keyword evidence="5" id="KW-0143">Chaperone</keyword>
<keyword evidence="4 6" id="KW-1005">Bacterial flagellum biogenesis</keyword>
<dbReference type="InterPro" id="IPR003713">
    <property type="entry name" value="FliS"/>
</dbReference>
<evidence type="ECO:0000256" key="1">
    <source>
        <dbReference type="ARBA" id="ARBA00004514"/>
    </source>
</evidence>
<dbReference type="InterPro" id="IPR036584">
    <property type="entry name" value="FliS_sf"/>
</dbReference>
<dbReference type="RefSeq" id="WP_027672680.1">
    <property type="nucleotide sequence ID" value="NZ_JAPJDY010000005.1"/>
</dbReference>
<dbReference type="Gene3D" id="1.20.120.340">
    <property type="entry name" value="Flagellar protein FliS"/>
    <property type="match status" value="1"/>
</dbReference>
<dbReference type="NCBIfam" id="TIGR00208">
    <property type="entry name" value="fliS"/>
    <property type="match status" value="1"/>
</dbReference>
<evidence type="ECO:0000313" key="7">
    <source>
        <dbReference type="EMBL" id="MDP5134852.1"/>
    </source>
</evidence>
<dbReference type="Pfam" id="PF02561">
    <property type="entry name" value="FliS"/>
    <property type="match status" value="1"/>
</dbReference>
<comment type="subcellular location">
    <subcellularLocation>
        <location evidence="1 6">Cytoplasm</location>
        <location evidence="1 6">Cytosol</location>
    </subcellularLocation>
</comment>
<keyword evidence="7" id="KW-0969">Cilium</keyword>
<evidence type="ECO:0000256" key="3">
    <source>
        <dbReference type="ARBA" id="ARBA00022490"/>
    </source>
</evidence>
<evidence type="ECO:0000256" key="6">
    <source>
        <dbReference type="PIRNR" id="PIRNR039090"/>
    </source>
</evidence>
<keyword evidence="3 6" id="KW-0963">Cytoplasm</keyword>
<dbReference type="PANTHER" id="PTHR34773:SF1">
    <property type="entry name" value="FLAGELLAR SECRETION CHAPERONE FLIS"/>
    <property type="match status" value="1"/>
</dbReference>
<dbReference type="EMBL" id="JAPJDZ010000004">
    <property type="protein sequence ID" value="MDP5134852.1"/>
    <property type="molecule type" value="Genomic_DNA"/>
</dbReference>
<evidence type="ECO:0000313" key="8">
    <source>
        <dbReference type="Proteomes" id="UP001231109"/>
    </source>
</evidence>
<evidence type="ECO:0000256" key="4">
    <source>
        <dbReference type="ARBA" id="ARBA00022795"/>
    </source>
</evidence>
<dbReference type="PIRSF" id="PIRSF039090">
    <property type="entry name" value="Flis"/>
    <property type="match status" value="1"/>
</dbReference>
<comment type="caution">
    <text evidence="7">The sequence shown here is derived from an EMBL/GenBank/DDBJ whole genome shotgun (WGS) entry which is preliminary data.</text>
</comment>
<dbReference type="CDD" id="cd16098">
    <property type="entry name" value="FliS"/>
    <property type="match status" value="1"/>
</dbReference>
<keyword evidence="7" id="KW-0282">Flagellum</keyword>
<name>A0ABT9HUP5_9GAMM</name>
<dbReference type="PANTHER" id="PTHR34773">
    <property type="entry name" value="FLAGELLAR SECRETION CHAPERONE FLIS"/>
    <property type="match status" value="1"/>
</dbReference>
<evidence type="ECO:0000256" key="5">
    <source>
        <dbReference type="ARBA" id="ARBA00023186"/>
    </source>
</evidence>
<protein>
    <recommendedName>
        <fullName evidence="6">Flagellar secretion chaperone FliS</fullName>
    </recommendedName>
</protein>
<evidence type="ECO:0000256" key="2">
    <source>
        <dbReference type="ARBA" id="ARBA00008787"/>
    </source>
</evidence>
<sequence>MSSAKLKFYQKEATKTRMADASPYQIIQMLMAGVMDNLALAKGAIQRKDYELKAASLSKASAIFESLRSCLDESVSPELGQNLYALYSYMIERLIDASVEKETTTAIDEVASLFREIKSAWDEIPLSAQQQAEAERSMAHANVG</sequence>
<keyword evidence="8" id="KW-1185">Reference proteome</keyword>
<proteinExistence type="inferred from homology"/>
<reference evidence="7 8" key="1">
    <citation type="submission" date="2022-11" db="EMBL/GenBank/DDBJ databases">
        <title>Viruses from the air-sea interface of a natural surface slick.</title>
        <authorList>
            <person name="Rahlff J."/>
            <person name="Holmfeldt K."/>
        </authorList>
    </citation>
    <scope>NUCLEOTIDE SEQUENCE [LARGE SCALE GENOMIC DNA]</scope>
    <source>
        <strain evidence="7 8">SMS4</strain>
    </source>
</reference>
<gene>
    <name evidence="7" type="primary">fliS</name>
    <name evidence="7" type="ORF">ORJ04_02700</name>
</gene>
<accession>A0ABT9HUP5</accession>
<dbReference type="Proteomes" id="UP001231109">
    <property type="component" value="Unassembled WGS sequence"/>
</dbReference>
<organism evidence="7 8">
    <name type="scientific">Rheinheimera baltica</name>
    <dbReference type="NCBI Taxonomy" id="67576"/>
    <lineage>
        <taxon>Bacteria</taxon>
        <taxon>Pseudomonadati</taxon>
        <taxon>Pseudomonadota</taxon>
        <taxon>Gammaproteobacteria</taxon>
        <taxon>Chromatiales</taxon>
        <taxon>Chromatiaceae</taxon>
        <taxon>Rheinheimera</taxon>
    </lineage>
</organism>